<keyword evidence="4" id="KW-1185">Reference proteome</keyword>
<gene>
    <name evidence="3" type="ORF">CEPIT_LOCUS6849</name>
</gene>
<name>A0AAV0CJW4_9ASTE</name>
<dbReference type="Proteomes" id="UP001152523">
    <property type="component" value="Unassembled WGS sequence"/>
</dbReference>
<keyword evidence="2" id="KW-0732">Signal</keyword>
<dbReference type="AlphaFoldDB" id="A0AAV0CJW4"/>
<sequence length="108" mass="11193">MWQRRWGLVAAAVGGIGADRLGWGWEARGRGSRGRGLRWLDGAMKLGGGDWKRWGEGLGSRGGGRGAREGEGCRGGGSGRTGGGAVFEARVAAGGRRWMWPVGLGGGQ</sequence>
<protein>
    <submittedName>
        <fullName evidence="3">Uncharacterized protein</fullName>
    </submittedName>
</protein>
<comment type="caution">
    <text evidence="3">The sequence shown here is derived from an EMBL/GenBank/DDBJ whole genome shotgun (WGS) entry which is preliminary data.</text>
</comment>
<dbReference type="EMBL" id="CAMAPF010000033">
    <property type="protein sequence ID" value="CAH9079327.1"/>
    <property type="molecule type" value="Genomic_DNA"/>
</dbReference>
<feature type="chain" id="PRO_5043639552" evidence="2">
    <location>
        <begin position="19"/>
        <end position="108"/>
    </location>
</feature>
<reference evidence="3" key="1">
    <citation type="submission" date="2022-07" db="EMBL/GenBank/DDBJ databases">
        <authorList>
            <person name="Macas J."/>
            <person name="Novak P."/>
            <person name="Neumann P."/>
        </authorList>
    </citation>
    <scope>NUCLEOTIDE SEQUENCE</scope>
</reference>
<feature type="signal peptide" evidence="2">
    <location>
        <begin position="1"/>
        <end position="18"/>
    </location>
</feature>
<evidence type="ECO:0000313" key="3">
    <source>
        <dbReference type="EMBL" id="CAH9079327.1"/>
    </source>
</evidence>
<evidence type="ECO:0000313" key="4">
    <source>
        <dbReference type="Proteomes" id="UP001152523"/>
    </source>
</evidence>
<feature type="region of interest" description="Disordered" evidence="1">
    <location>
        <begin position="57"/>
        <end position="80"/>
    </location>
</feature>
<evidence type="ECO:0000256" key="2">
    <source>
        <dbReference type="SAM" id="SignalP"/>
    </source>
</evidence>
<proteinExistence type="predicted"/>
<accession>A0AAV0CJW4</accession>
<organism evidence="3 4">
    <name type="scientific">Cuscuta epithymum</name>
    <dbReference type="NCBI Taxonomy" id="186058"/>
    <lineage>
        <taxon>Eukaryota</taxon>
        <taxon>Viridiplantae</taxon>
        <taxon>Streptophyta</taxon>
        <taxon>Embryophyta</taxon>
        <taxon>Tracheophyta</taxon>
        <taxon>Spermatophyta</taxon>
        <taxon>Magnoliopsida</taxon>
        <taxon>eudicotyledons</taxon>
        <taxon>Gunneridae</taxon>
        <taxon>Pentapetalae</taxon>
        <taxon>asterids</taxon>
        <taxon>lamiids</taxon>
        <taxon>Solanales</taxon>
        <taxon>Convolvulaceae</taxon>
        <taxon>Cuscuteae</taxon>
        <taxon>Cuscuta</taxon>
        <taxon>Cuscuta subgen. Cuscuta</taxon>
    </lineage>
</organism>
<evidence type="ECO:0000256" key="1">
    <source>
        <dbReference type="SAM" id="MobiDB-lite"/>
    </source>
</evidence>